<organism evidence="10">
    <name type="scientific">hydrothermal vent metagenome</name>
    <dbReference type="NCBI Taxonomy" id="652676"/>
    <lineage>
        <taxon>unclassified sequences</taxon>
        <taxon>metagenomes</taxon>
        <taxon>ecological metagenomes</taxon>
    </lineage>
</organism>
<dbReference type="GO" id="GO:0016787">
    <property type="term" value="F:hydrolase activity"/>
    <property type="evidence" value="ECO:0007669"/>
    <property type="project" value="UniProtKB-KW"/>
</dbReference>
<protein>
    <submittedName>
        <fullName evidence="10">FIG053235: Diacylglucosamine hydrolase like</fullName>
    </submittedName>
</protein>
<name>A0A3B1BZX2_9ZZZZ</name>
<keyword evidence="3" id="KW-0479">Metal-binding</keyword>
<accession>A0A3B1BZX2</accession>
<evidence type="ECO:0000256" key="7">
    <source>
        <dbReference type="ARBA" id="ARBA00023014"/>
    </source>
</evidence>
<keyword evidence="9" id="KW-0676">Redox-active center</keyword>
<keyword evidence="1" id="KW-0004">4Fe-4S</keyword>
<dbReference type="AlphaFoldDB" id="A0A3B1BZX2"/>
<dbReference type="PANTHER" id="PTHR36701:SF1">
    <property type="entry name" value="EPOXYQUEUOSINE REDUCTASE QUEH"/>
    <property type="match status" value="1"/>
</dbReference>
<keyword evidence="6" id="KW-0408">Iron</keyword>
<dbReference type="HAMAP" id="MF_02089">
    <property type="entry name" value="QueH"/>
    <property type="match status" value="1"/>
</dbReference>
<evidence type="ECO:0000256" key="3">
    <source>
        <dbReference type="ARBA" id="ARBA00022723"/>
    </source>
</evidence>
<evidence type="ECO:0000313" key="10">
    <source>
        <dbReference type="EMBL" id="VAX23856.1"/>
    </source>
</evidence>
<evidence type="ECO:0000256" key="1">
    <source>
        <dbReference type="ARBA" id="ARBA00022485"/>
    </source>
</evidence>
<evidence type="ECO:0000256" key="9">
    <source>
        <dbReference type="ARBA" id="ARBA00023284"/>
    </source>
</evidence>
<keyword evidence="7" id="KW-0411">Iron-sulfur</keyword>
<keyword evidence="5" id="KW-0560">Oxidoreductase</keyword>
<gene>
    <name evidence="10" type="ORF">MNBD_NITROSPINAE02-1749</name>
</gene>
<dbReference type="GO" id="GO:0046872">
    <property type="term" value="F:metal ion binding"/>
    <property type="evidence" value="ECO:0007669"/>
    <property type="project" value="UniProtKB-KW"/>
</dbReference>
<keyword evidence="10" id="KW-0378">Hydrolase</keyword>
<proteinExistence type="inferred from homology"/>
<dbReference type="PANTHER" id="PTHR36701">
    <property type="entry name" value="EPOXYQUEUOSINE REDUCTASE QUEH"/>
    <property type="match status" value="1"/>
</dbReference>
<dbReference type="InterPro" id="IPR003828">
    <property type="entry name" value="QueH"/>
</dbReference>
<evidence type="ECO:0000256" key="2">
    <source>
        <dbReference type="ARBA" id="ARBA00022694"/>
    </source>
</evidence>
<dbReference type="GO" id="GO:0008616">
    <property type="term" value="P:tRNA queuosine(34) biosynthetic process"/>
    <property type="evidence" value="ECO:0007669"/>
    <property type="project" value="UniProtKB-KW"/>
</dbReference>
<keyword evidence="8" id="KW-1015">Disulfide bond</keyword>
<evidence type="ECO:0000256" key="5">
    <source>
        <dbReference type="ARBA" id="ARBA00023002"/>
    </source>
</evidence>
<dbReference type="Pfam" id="PF02677">
    <property type="entry name" value="QueH"/>
    <property type="match status" value="1"/>
</dbReference>
<sequence>MKPGLLLHICCAPCSTYVTGRLREDYDVTLYFYNPNIHPEEEFDLRLGEAKTWAEGAKIPFMSTGFNVRPWFEEIRGLENEPERGARCEKCFELRLSGVAKKAAELGYQAFGTVLTISPHKDSAVISKIGSKISRMYGPDFVDKDWKKKGGFLISSNNSRELGFYRQDYCGCVFSLQERQNKTINRKAVSA</sequence>
<dbReference type="GO" id="GO:0051539">
    <property type="term" value="F:4 iron, 4 sulfur cluster binding"/>
    <property type="evidence" value="ECO:0007669"/>
    <property type="project" value="UniProtKB-KW"/>
</dbReference>
<dbReference type="GO" id="GO:0016491">
    <property type="term" value="F:oxidoreductase activity"/>
    <property type="evidence" value="ECO:0007669"/>
    <property type="project" value="UniProtKB-KW"/>
</dbReference>
<reference evidence="10" key="1">
    <citation type="submission" date="2018-06" db="EMBL/GenBank/DDBJ databases">
        <authorList>
            <person name="Zhirakovskaya E."/>
        </authorList>
    </citation>
    <scope>NUCLEOTIDE SEQUENCE</scope>
</reference>
<evidence type="ECO:0000256" key="4">
    <source>
        <dbReference type="ARBA" id="ARBA00022785"/>
    </source>
</evidence>
<keyword evidence="4" id="KW-0671">Queuosine biosynthesis</keyword>
<keyword evidence="2" id="KW-0819">tRNA processing</keyword>
<evidence type="ECO:0000256" key="6">
    <source>
        <dbReference type="ARBA" id="ARBA00023004"/>
    </source>
</evidence>
<dbReference type="EMBL" id="UOGE01000090">
    <property type="protein sequence ID" value="VAX23856.1"/>
    <property type="molecule type" value="Genomic_DNA"/>
</dbReference>
<evidence type="ECO:0000256" key="8">
    <source>
        <dbReference type="ARBA" id="ARBA00023157"/>
    </source>
</evidence>